<dbReference type="InterPro" id="IPR028995">
    <property type="entry name" value="Glyco_hydro_57/38_cen_sf"/>
</dbReference>
<organism evidence="6 7">
    <name type="scientific">Candidatus Segetimicrobium genomatis</name>
    <dbReference type="NCBI Taxonomy" id="2569760"/>
    <lineage>
        <taxon>Bacteria</taxon>
        <taxon>Bacillati</taxon>
        <taxon>Candidatus Sysuimicrobiota</taxon>
        <taxon>Candidatus Sysuimicrobiia</taxon>
        <taxon>Candidatus Sysuimicrobiales</taxon>
        <taxon>Candidatus Segetimicrobiaceae</taxon>
        <taxon>Candidatus Segetimicrobium</taxon>
    </lineage>
</organism>
<protein>
    <submittedName>
        <fullName evidence="6">DUF1926 domain-containing protein</fullName>
    </submittedName>
</protein>
<dbReference type="SUPFAM" id="SSF88713">
    <property type="entry name" value="Glycoside hydrolase/deacetylase"/>
    <property type="match status" value="1"/>
</dbReference>
<proteinExistence type="inferred from homology"/>
<dbReference type="InterPro" id="IPR004300">
    <property type="entry name" value="Glyco_hydro_57_N"/>
</dbReference>
<dbReference type="SUPFAM" id="SSF74650">
    <property type="entry name" value="Galactose mutarotase-like"/>
    <property type="match status" value="1"/>
</dbReference>
<dbReference type="Pfam" id="PF03065">
    <property type="entry name" value="Glyco_hydro_57"/>
    <property type="match status" value="1"/>
</dbReference>
<reference evidence="6 7" key="1">
    <citation type="journal article" date="2019" name="Nat. Microbiol.">
        <title>Mediterranean grassland soil C-N compound turnover is dependent on rainfall and depth, and is mediated by genomically divergent microorganisms.</title>
        <authorList>
            <person name="Diamond S."/>
            <person name="Andeer P.F."/>
            <person name="Li Z."/>
            <person name="Crits-Christoph A."/>
            <person name="Burstein D."/>
            <person name="Anantharaman K."/>
            <person name="Lane K.R."/>
            <person name="Thomas B.C."/>
            <person name="Pan C."/>
            <person name="Northen T.R."/>
            <person name="Banfield J.F."/>
        </authorList>
    </citation>
    <scope>NUCLEOTIDE SEQUENCE [LARGE SCALE GENOMIC DNA]</scope>
    <source>
        <strain evidence="6">NP_6</strain>
    </source>
</reference>
<dbReference type="PANTHER" id="PTHR36306:SF1">
    <property type="entry name" value="ALPHA-AMYLASE-RELATED"/>
    <property type="match status" value="1"/>
</dbReference>
<dbReference type="GO" id="GO:0030246">
    <property type="term" value="F:carbohydrate binding"/>
    <property type="evidence" value="ECO:0007669"/>
    <property type="project" value="InterPro"/>
</dbReference>
<dbReference type="Proteomes" id="UP000318093">
    <property type="component" value="Unassembled WGS sequence"/>
</dbReference>
<gene>
    <name evidence="6" type="ORF">E6H03_05225</name>
</gene>
<evidence type="ECO:0000259" key="5">
    <source>
        <dbReference type="Pfam" id="PF09095"/>
    </source>
</evidence>
<dbReference type="Pfam" id="PF09094">
    <property type="entry name" value="AmyA-A_glucT_m"/>
    <property type="match status" value="1"/>
</dbReference>
<sequence>MHPLVLSLAIHNHQPIGNFDHVIAEAADRAYAPMLGALERHPRIRLALHYSGPLLDWLRPHRPDLLERIRTLAARGQVEMLTGGYYEPILAIFPDADKRGQIEKLTRDIAVEFGVPAEGLWLAERVWEPHLARPLGEAGVRYMIVDDTHFHAVGLDEPQLLGYYLTEEAGVPLAIFPSLKRLRYLIPWGSVEEVLAYLRTLAERDVRAEGRENVLDLALMGDDGEKFGLWPGTYEHCWTRGWVDRFFEALEAASWIRVTPPGEYRRSHGPAGRIYLPTATYEEMAEWALPAEAFARLTRLKHDLEGGRFAEVLPFVRGGFWRHFLVKYAEVNTLHRLALRAGAKIHAMAPGREQTRALEELWAGEGNCPYWHGVFGGVYLPHIRGAAFSHLIAAEALADAAARDPGPYALGEAADLDGDGHTEVRLATDVLALTVDPGRGGSLVEWDYRPVPRHLGNVLTRRPEAYHADLLTAVASGTVRSAASEGVESIHTSGVRVKHPGLERHLVYDRTRRPSLRIRLVPRGTTLDQLRRDGQDDLGGLPADAHTWELDVEAGRAAVHLRREAQIGSGRIAVERTIEAGAGSHGLRHGIRLRWEGAAPLRAVLAEEWALGVFGSPEDVRAEAAGRRVSLHEPGTLPEARRVTVTEGWSGLALTFDLSVPAAVWCFPLFTISKSEGGFEQNFQGAVLLHSWSIDLASGETWQQTTRCEIAVKPR</sequence>
<dbReference type="InterPro" id="IPR015178">
    <property type="entry name" value="A-amylase/a-glucTrfase_central"/>
</dbReference>
<dbReference type="InterPro" id="IPR014718">
    <property type="entry name" value="GH-type_carb-bd"/>
</dbReference>
<keyword evidence="2" id="KW-0119">Carbohydrate metabolism</keyword>
<feature type="domain" description="Alpha-amylase/4-alpha-glucanotransferase C-terminal" evidence="5">
    <location>
        <begin position="415"/>
        <end position="703"/>
    </location>
</feature>
<dbReference type="InterPro" id="IPR015179">
    <property type="entry name" value="A-amylase/a-glucTrfase_C"/>
</dbReference>
<dbReference type="Gene3D" id="3.20.110.20">
    <property type="match status" value="1"/>
</dbReference>
<dbReference type="SUPFAM" id="SSF88688">
    <property type="entry name" value="Families 57/38 glycoside transferase middle domain"/>
    <property type="match status" value="1"/>
</dbReference>
<dbReference type="InterPro" id="IPR052046">
    <property type="entry name" value="GH57_Enzymes"/>
</dbReference>
<dbReference type="Pfam" id="PF09095">
    <property type="entry name" value="AmyA-gluTrfs_C"/>
    <property type="match status" value="1"/>
</dbReference>
<dbReference type="PANTHER" id="PTHR36306">
    <property type="entry name" value="ALPHA-AMYLASE-RELATED-RELATED"/>
    <property type="match status" value="1"/>
</dbReference>
<name>A0A537JGE2_9BACT</name>
<dbReference type="GO" id="GO:0005975">
    <property type="term" value="P:carbohydrate metabolic process"/>
    <property type="evidence" value="ECO:0007669"/>
    <property type="project" value="InterPro"/>
</dbReference>
<dbReference type="GO" id="GO:0003824">
    <property type="term" value="F:catalytic activity"/>
    <property type="evidence" value="ECO:0007669"/>
    <property type="project" value="InterPro"/>
</dbReference>
<comment type="caution">
    <text evidence="6">The sequence shown here is derived from an EMBL/GenBank/DDBJ whole genome shotgun (WGS) entry which is preliminary data.</text>
</comment>
<evidence type="ECO:0000259" key="4">
    <source>
        <dbReference type="Pfam" id="PF09094"/>
    </source>
</evidence>
<dbReference type="AlphaFoldDB" id="A0A537JGE2"/>
<accession>A0A537JGE2</accession>
<evidence type="ECO:0000259" key="3">
    <source>
        <dbReference type="Pfam" id="PF03065"/>
    </source>
</evidence>
<evidence type="ECO:0000313" key="6">
    <source>
        <dbReference type="EMBL" id="TMI82607.1"/>
    </source>
</evidence>
<feature type="domain" description="Alpha-amylase/4-alpha-glucanotransferase central" evidence="4">
    <location>
        <begin position="319"/>
        <end position="397"/>
    </location>
</feature>
<dbReference type="InterPro" id="IPR011330">
    <property type="entry name" value="Glyco_hydro/deAcase_b/a-brl"/>
</dbReference>
<dbReference type="InterPro" id="IPR011013">
    <property type="entry name" value="Gal_mutarotase_sf_dom"/>
</dbReference>
<evidence type="ECO:0000313" key="7">
    <source>
        <dbReference type="Proteomes" id="UP000318093"/>
    </source>
</evidence>
<feature type="domain" description="Glycoside hydrolase family 57 N-terminal" evidence="3">
    <location>
        <begin position="29"/>
        <end position="277"/>
    </location>
</feature>
<comment type="similarity">
    <text evidence="1">Belongs to the glycosyl hydrolase 57 family.</text>
</comment>
<evidence type="ECO:0000256" key="1">
    <source>
        <dbReference type="ARBA" id="ARBA00006821"/>
    </source>
</evidence>
<dbReference type="EMBL" id="VBAN01000153">
    <property type="protein sequence ID" value="TMI82607.1"/>
    <property type="molecule type" value="Genomic_DNA"/>
</dbReference>
<dbReference type="CDD" id="cd10793">
    <property type="entry name" value="GH57N_TLGT_like"/>
    <property type="match status" value="1"/>
</dbReference>
<dbReference type="Gene3D" id="2.70.98.10">
    <property type="match status" value="1"/>
</dbReference>
<evidence type="ECO:0000256" key="2">
    <source>
        <dbReference type="ARBA" id="ARBA00023277"/>
    </source>
</evidence>